<dbReference type="EMBL" id="CAJJDP010000091">
    <property type="protein sequence ID" value="CAD8188132.1"/>
    <property type="molecule type" value="Genomic_DNA"/>
</dbReference>
<protein>
    <submittedName>
        <fullName evidence="1">Uncharacterized protein</fullName>
    </submittedName>
</protein>
<organism evidence="1 2">
    <name type="scientific">Paramecium octaurelia</name>
    <dbReference type="NCBI Taxonomy" id="43137"/>
    <lineage>
        <taxon>Eukaryota</taxon>
        <taxon>Sar</taxon>
        <taxon>Alveolata</taxon>
        <taxon>Ciliophora</taxon>
        <taxon>Intramacronucleata</taxon>
        <taxon>Oligohymenophorea</taxon>
        <taxon>Peniculida</taxon>
        <taxon>Parameciidae</taxon>
        <taxon>Paramecium</taxon>
    </lineage>
</organism>
<keyword evidence="2" id="KW-1185">Reference proteome</keyword>
<dbReference type="Proteomes" id="UP000683925">
    <property type="component" value="Unassembled WGS sequence"/>
</dbReference>
<name>A0A8S1WHB3_PAROT</name>
<comment type="caution">
    <text evidence="1">The sequence shown here is derived from an EMBL/GenBank/DDBJ whole genome shotgun (WGS) entry which is preliminary data.</text>
</comment>
<reference evidence="1" key="1">
    <citation type="submission" date="2021-01" db="EMBL/GenBank/DDBJ databases">
        <authorList>
            <consortium name="Genoscope - CEA"/>
            <person name="William W."/>
        </authorList>
    </citation>
    <scope>NUCLEOTIDE SEQUENCE</scope>
</reference>
<dbReference type="AlphaFoldDB" id="A0A8S1WHB3"/>
<evidence type="ECO:0000313" key="1">
    <source>
        <dbReference type="EMBL" id="CAD8188132.1"/>
    </source>
</evidence>
<gene>
    <name evidence="1" type="ORF">POCTA_138.1.T0920042</name>
</gene>
<evidence type="ECO:0000313" key="2">
    <source>
        <dbReference type="Proteomes" id="UP000683925"/>
    </source>
</evidence>
<accession>A0A8S1WHB3</accession>
<proteinExistence type="predicted"/>
<sequence>MKENNQYDQLWRIKYSMIKLQVEIMIFGIEIQNSSLSAQNYSFKCWDLERGALLLDNLQSNCKGILDTYGFQDKGFFGFSSRIKLAQVDIVLIDICNEFTVKEDKVVKQMINSS</sequence>